<dbReference type="OrthoDB" id="5957327at2759"/>
<evidence type="ECO:0000313" key="9">
    <source>
        <dbReference type="Proteomes" id="UP000245783"/>
    </source>
</evidence>
<keyword evidence="4" id="KW-0067">ATP-binding</keyword>
<dbReference type="GeneID" id="37036506"/>
<dbReference type="GO" id="GO:0008821">
    <property type="term" value="F:crossover junction DNA endonuclease activity"/>
    <property type="evidence" value="ECO:0007669"/>
    <property type="project" value="TreeGrafter"/>
</dbReference>
<dbReference type="EMBL" id="KZ819427">
    <property type="protein sequence ID" value="PWN40170.1"/>
    <property type="molecule type" value="Genomic_DNA"/>
</dbReference>
<evidence type="ECO:0000256" key="7">
    <source>
        <dbReference type="SAM" id="MobiDB-lite"/>
    </source>
</evidence>
<evidence type="ECO:0008006" key="10">
    <source>
        <dbReference type="Google" id="ProtNLM"/>
    </source>
</evidence>
<dbReference type="GO" id="GO:0033065">
    <property type="term" value="C:Rad51C-XRCC3 complex"/>
    <property type="evidence" value="ECO:0007669"/>
    <property type="project" value="TreeGrafter"/>
</dbReference>
<keyword evidence="6" id="KW-0539">Nucleus</keyword>
<evidence type="ECO:0000256" key="2">
    <source>
        <dbReference type="ARBA" id="ARBA00022741"/>
    </source>
</evidence>
<feature type="compositionally biased region" description="Polar residues" evidence="7">
    <location>
        <begin position="13"/>
        <end position="22"/>
    </location>
</feature>
<comment type="subcellular location">
    <subcellularLocation>
        <location evidence="1">Nucleus</location>
    </subcellularLocation>
</comment>
<dbReference type="InterPro" id="IPR027417">
    <property type="entry name" value="P-loop_NTPase"/>
</dbReference>
<keyword evidence="3" id="KW-0227">DNA damage</keyword>
<feature type="region of interest" description="Disordered" evidence="7">
    <location>
        <begin position="188"/>
        <end position="217"/>
    </location>
</feature>
<protein>
    <recommendedName>
        <fullName evidence="10">P-loop containing nucleoside triphosphate hydrolase protein</fullName>
    </recommendedName>
</protein>
<evidence type="ECO:0000256" key="4">
    <source>
        <dbReference type="ARBA" id="ARBA00022840"/>
    </source>
</evidence>
<dbReference type="SUPFAM" id="SSF52540">
    <property type="entry name" value="P-loop containing nucleoside triphosphate hydrolases"/>
    <property type="match status" value="1"/>
</dbReference>
<dbReference type="AlphaFoldDB" id="A0A316VS32"/>
<feature type="compositionally biased region" description="Polar residues" evidence="7">
    <location>
        <begin position="197"/>
        <end position="207"/>
    </location>
</feature>
<dbReference type="Gene3D" id="3.40.50.300">
    <property type="entry name" value="P-loop containing nucleotide triphosphate hydrolases"/>
    <property type="match status" value="1"/>
</dbReference>
<feature type="compositionally biased region" description="Low complexity" evidence="7">
    <location>
        <begin position="208"/>
        <end position="217"/>
    </location>
</feature>
<feature type="region of interest" description="Disordered" evidence="7">
    <location>
        <begin position="285"/>
        <end position="305"/>
    </location>
</feature>
<sequence length="668" mass="71817">MQADGVHKRRRLSPQSIRTPTRTHVAHASASARPHAQHEHEQGHRHRHPYNSQDEDAEEQVDSDSDSQETDVHVHVPNGDVHVHVPNDDDDASSSTLTLSVASASTPASAPTIISHSGSHKESPSARLSILSPAFLTPSRHGHAGCHAAPGRTPFSQTSPNIDAGALQSAASTQHLRKPTQGILKQAQMLRPPPPSTNAAHSGQQRDSAFLSSSQSQSMLAMGQQMLSAVRAKTAAQRAAQEALLEAEAEVEVEREAKSEHAFALAAEEQQQSWALEERTRLPHSQERQCAGLGGTSSQSDPCADSYAYPVRPSTPPHMPKHRSRTTLPTLDVLLQPSQYPKMNTEGRHEGSGMAPGSLLEVTGGPGTGKTALLAAMAVAARLDALRECLLQISHGSCESQRTDWDALVDKAESVLVMDTEGSLPPSRILQAARSQIAALDAGDSLLVCCRSTPAVNTLADLHRSGACATSGQASRMLVKAVLVGVHHSRVPTLASLLAHIHLAFPTRHFESTEEDGDMAPDEHSSHLPARVRLILIDSISYHLRGPQGETAADRSIRSHALSRIAQFAERSRSRGICVVASNQMTVKLFGNAGEVSNFRNHEATARLVPQVVRPVVRYEHEDDGEGPCEMVATTDEEAAWAFGERGSILGEETSRVTLFRAGPDYQT</sequence>
<accession>A0A316VS32</accession>
<dbReference type="GO" id="GO:0005524">
    <property type="term" value="F:ATP binding"/>
    <property type="evidence" value="ECO:0007669"/>
    <property type="project" value="UniProtKB-KW"/>
</dbReference>
<keyword evidence="5" id="KW-0234">DNA repair</keyword>
<dbReference type="PANTHER" id="PTHR46239:SF1">
    <property type="entry name" value="DNA REPAIR PROTEIN RAD51 HOMOLOG 3"/>
    <property type="match status" value="1"/>
</dbReference>
<dbReference type="GO" id="GO:0000400">
    <property type="term" value="F:four-way junction DNA binding"/>
    <property type="evidence" value="ECO:0007669"/>
    <property type="project" value="TreeGrafter"/>
</dbReference>
<dbReference type="Proteomes" id="UP000245783">
    <property type="component" value="Unassembled WGS sequence"/>
</dbReference>
<feature type="compositionally biased region" description="Low complexity" evidence="7">
    <location>
        <begin position="93"/>
        <end position="115"/>
    </location>
</feature>
<dbReference type="GO" id="GO:0007131">
    <property type="term" value="P:reciprocal meiotic recombination"/>
    <property type="evidence" value="ECO:0007669"/>
    <property type="project" value="TreeGrafter"/>
</dbReference>
<evidence type="ECO:0000256" key="3">
    <source>
        <dbReference type="ARBA" id="ARBA00022763"/>
    </source>
</evidence>
<dbReference type="RefSeq" id="XP_025367330.1">
    <property type="nucleotide sequence ID" value="XM_025514636.1"/>
</dbReference>
<keyword evidence="2" id="KW-0547">Nucleotide-binding</keyword>
<name>A0A316VS32_9BASI</name>
<dbReference type="PANTHER" id="PTHR46239">
    <property type="entry name" value="DNA REPAIR PROTEIN RAD51 HOMOLOG 3 RAD51C"/>
    <property type="match status" value="1"/>
</dbReference>
<dbReference type="STRING" id="1522189.A0A316VS32"/>
<gene>
    <name evidence="8" type="ORF">IE81DRAFT_325829</name>
</gene>
<dbReference type="GO" id="GO:0033063">
    <property type="term" value="C:Rad51B-Rad51C-Rad51D-XRCC2 complex"/>
    <property type="evidence" value="ECO:0007669"/>
    <property type="project" value="TreeGrafter"/>
</dbReference>
<organism evidence="8 9">
    <name type="scientific">Ceraceosorus guamensis</name>
    <dbReference type="NCBI Taxonomy" id="1522189"/>
    <lineage>
        <taxon>Eukaryota</taxon>
        <taxon>Fungi</taxon>
        <taxon>Dikarya</taxon>
        <taxon>Basidiomycota</taxon>
        <taxon>Ustilaginomycotina</taxon>
        <taxon>Exobasidiomycetes</taxon>
        <taxon>Ceraceosorales</taxon>
        <taxon>Ceraceosoraceae</taxon>
        <taxon>Ceraceosorus</taxon>
    </lineage>
</organism>
<dbReference type="InParanoid" id="A0A316VS32"/>
<dbReference type="InterPro" id="IPR052093">
    <property type="entry name" value="HR_Repair_Mediator"/>
</dbReference>
<evidence type="ECO:0000256" key="6">
    <source>
        <dbReference type="ARBA" id="ARBA00023242"/>
    </source>
</evidence>
<dbReference type="GO" id="GO:0005657">
    <property type="term" value="C:replication fork"/>
    <property type="evidence" value="ECO:0007669"/>
    <property type="project" value="TreeGrafter"/>
</dbReference>
<keyword evidence="9" id="KW-1185">Reference proteome</keyword>
<reference evidence="8 9" key="1">
    <citation type="journal article" date="2018" name="Mol. Biol. Evol.">
        <title>Broad Genomic Sampling Reveals a Smut Pathogenic Ancestry of the Fungal Clade Ustilaginomycotina.</title>
        <authorList>
            <person name="Kijpornyongpan T."/>
            <person name="Mondo S.J."/>
            <person name="Barry K."/>
            <person name="Sandor L."/>
            <person name="Lee J."/>
            <person name="Lipzen A."/>
            <person name="Pangilinan J."/>
            <person name="LaButti K."/>
            <person name="Hainaut M."/>
            <person name="Henrissat B."/>
            <person name="Grigoriev I.V."/>
            <person name="Spatafora J.W."/>
            <person name="Aime M.C."/>
        </authorList>
    </citation>
    <scope>NUCLEOTIDE SEQUENCE [LARGE SCALE GENOMIC DNA]</scope>
    <source>
        <strain evidence="8 9">MCA 4658</strain>
    </source>
</reference>
<evidence type="ECO:0000313" key="8">
    <source>
        <dbReference type="EMBL" id="PWN40170.1"/>
    </source>
</evidence>
<proteinExistence type="predicted"/>
<feature type="compositionally biased region" description="Acidic residues" evidence="7">
    <location>
        <begin position="53"/>
        <end position="69"/>
    </location>
</feature>
<feature type="region of interest" description="Disordered" evidence="7">
    <location>
        <begin position="1"/>
        <end position="126"/>
    </location>
</feature>
<evidence type="ECO:0000256" key="1">
    <source>
        <dbReference type="ARBA" id="ARBA00004123"/>
    </source>
</evidence>
<dbReference type="GO" id="GO:0000707">
    <property type="term" value="P:meiotic DNA recombinase assembly"/>
    <property type="evidence" value="ECO:0007669"/>
    <property type="project" value="TreeGrafter"/>
</dbReference>
<evidence type="ECO:0000256" key="5">
    <source>
        <dbReference type="ARBA" id="ARBA00023204"/>
    </source>
</evidence>